<keyword evidence="5" id="KW-0813">Transport</keyword>
<evidence type="ECO:0000259" key="6">
    <source>
        <dbReference type="PROSITE" id="PS50928"/>
    </source>
</evidence>
<dbReference type="Proteomes" id="UP000199473">
    <property type="component" value="Unassembled WGS sequence"/>
</dbReference>
<dbReference type="AlphaFoldDB" id="A0A1I4F4L3"/>
<dbReference type="PANTHER" id="PTHR43496:SF1">
    <property type="entry name" value="POLYGALACTURONAN_RHAMNOGALACTURONAN TRANSPORT SYSTEM PERMEASE PROTEIN YTEP"/>
    <property type="match status" value="1"/>
</dbReference>
<feature type="transmembrane region" description="Helical" evidence="5">
    <location>
        <begin position="20"/>
        <end position="43"/>
    </location>
</feature>
<gene>
    <name evidence="7" type="ORF">SAMN02745775_12127</name>
</gene>
<comment type="subcellular location">
    <subcellularLocation>
        <location evidence="1 5">Cell membrane</location>
        <topology evidence="1 5">Multi-pass membrane protein</topology>
    </subcellularLocation>
</comment>
<keyword evidence="3 5" id="KW-1133">Transmembrane helix</keyword>
<feature type="transmembrane region" description="Helical" evidence="5">
    <location>
        <begin position="195"/>
        <end position="220"/>
    </location>
</feature>
<evidence type="ECO:0000256" key="4">
    <source>
        <dbReference type="ARBA" id="ARBA00023136"/>
    </source>
</evidence>
<evidence type="ECO:0000313" key="7">
    <source>
        <dbReference type="EMBL" id="SFL11331.1"/>
    </source>
</evidence>
<keyword evidence="8" id="KW-1185">Reference proteome</keyword>
<feature type="transmembrane region" description="Helical" evidence="5">
    <location>
        <begin position="426"/>
        <end position="445"/>
    </location>
</feature>
<dbReference type="RefSeq" id="WP_092963222.1">
    <property type="nucleotide sequence ID" value="NZ_FOSQ01000021.1"/>
</dbReference>
<dbReference type="OrthoDB" id="7056428at2"/>
<evidence type="ECO:0000256" key="2">
    <source>
        <dbReference type="ARBA" id="ARBA00022692"/>
    </source>
</evidence>
<evidence type="ECO:0000256" key="5">
    <source>
        <dbReference type="RuleBase" id="RU363032"/>
    </source>
</evidence>
<name>A0A1I4F4L3_9PROT</name>
<feature type="transmembrane region" description="Helical" evidence="5">
    <location>
        <begin position="356"/>
        <end position="377"/>
    </location>
</feature>
<sequence length="568" mass="60352">MSDVLAGPLVRVEASADQRLMRAGLWLAGGFLLLALGLPMAVLLSRAFEDQSGHFVGLANFATYVSTPALLRSAWNSIWTAALTMVIVVPLAFTYGYALARSRLPFKPVFRAVMLLPILAPSLLPALSLIYLFGNQGMLRWMLPMENIYGAPGIIVAQVFSTFPSAAIILSVALATADARLYEAAEALKAGRARIFATVTLPGARFGIVSAAVVTFTAVVTDFGIPKVIGGQFPVLATDVYKQVVGLQDFNMGAVVGLVLLLPALLAFALQRWAEGKRAATLTGRAVPLVPKRRLARDLPLTLFCVAMAGVLVGIVAVAAWGSLVRFWPWNLSLTLDNYDFGRFDSSGWGAVGTSIRMALTTACIGTAIVFLGAYVMERAPRLSGGDGALRGAVGLLATVPLAIPGLVLGLAYILFFNHPANPLGFLYGTLAILVLNSLVHFYTVGHLAATTAIRQLDPEFEAVGASLKVPVWETLRRVTLPICLPAILEIWVYLFVTAMTTVSGVIFLYGPDTKPASVSVVHMDEAGQASAAAAMACVLLGVAILAKLAQMGVGALTARRTQGWRRR</sequence>
<feature type="domain" description="ABC transmembrane type-1" evidence="6">
    <location>
        <begin position="352"/>
        <end position="551"/>
    </location>
</feature>
<dbReference type="SUPFAM" id="SSF161098">
    <property type="entry name" value="MetI-like"/>
    <property type="match status" value="2"/>
</dbReference>
<dbReference type="InterPro" id="IPR035906">
    <property type="entry name" value="MetI-like_sf"/>
</dbReference>
<feature type="transmembrane region" description="Helical" evidence="5">
    <location>
        <begin position="77"/>
        <end position="100"/>
    </location>
</feature>
<keyword evidence="4 5" id="KW-0472">Membrane</keyword>
<protein>
    <submittedName>
        <fullName evidence="7">Iron(III) transport system permease protein</fullName>
    </submittedName>
</protein>
<dbReference type="PANTHER" id="PTHR43496">
    <property type="entry name" value="PROTEIN LPLB"/>
    <property type="match status" value="1"/>
</dbReference>
<keyword evidence="2 5" id="KW-0812">Transmembrane</keyword>
<comment type="similarity">
    <text evidence="5">Belongs to the binding-protein-dependent transport system permease family.</text>
</comment>
<feature type="transmembrane region" description="Helical" evidence="5">
    <location>
        <begin position="154"/>
        <end position="175"/>
    </location>
</feature>
<dbReference type="GO" id="GO:0005886">
    <property type="term" value="C:plasma membrane"/>
    <property type="evidence" value="ECO:0007669"/>
    <property type="project" value="UniProtKB-SubCell"/>
</dbReference>
<feature type="transmembrane region" description="Helical" evidence="5">
    <location>
        <begin position="389"/>
        <end position="414"/>
    </location>
</feature>
<reference evidence="7 8" key="1">
    <citation type="submission" date="2016-10" db="EMBL/GenBank/DDBJ databases">
        <authorList>
            <person name="de Groot N.N."/>
        </authorList>
    </citation>
    <scope>NUCLEOTIDE SEQUENCE [LARGE SCALE GENOMIC DNA]</scope>
    <source>
        <strain evidence="7 8">DSM 19981</strain>
    </source>
</reference>
<dbReference type="NCBIfam" id="TIGR03262">
    <property type="entry name" value="PhnU2"/>
    <property type="match status" value="1"/>
</dbReference>
<dbReference type="PROSITE" id="PS50928">
    <property type="entry name" value="ABC_TM1"/>
    <property type="match status" value="2"/>
</dbReference>
<feature type="transmembrane region" description="Helical" evidence="5">
    <location>
        <begin position="530"/>
        <end position="559"/>
    </location>
</feature>
<feature type="transmembrane region" description="Helical" evidence="5">
    <location>
        <begin position="301"/>
        <end position="324"/>
    </location>
</feature>
<evidence type="ECO:0000256" key="1">
    <source>
        <dbReference type="ARBA" id="ARBA00004651"/>
    </source>
</evidence>
<dbReference type="Pfam" id="PF00528">
    <property type="entry name" value="BPD_transp_1"/>
    <property type="match status" value="1"/>
</dbReference>
<feature type="transmembrane region" description="Helical" evidence="5">
    <location>
        <begin position="112"/>
        <end position="134"/>
    </location>
</feature>
<organism evidence="7 8">
    <name type="scientific">Falsiroseomonas stagni DSM 19981</name>
    <dbReference type="NCBI Taxonomy" id="1123062"/>
    <lineage>
        <taxon>Bacteria</taxon>
        <taxon>Pseudomonadati</taxon>
        <taxon>Pseudomonadota</taxon>
        <taxon>Alphaproteobacteria</taxon>
        <taxon>Acetobacterales</taxon>
        <taxon>Roseomonadaceae</taxon>
        <taxon>Falsiroseomonas</taxon>
    </lineage>
</organism>
<feature type="domain" description="ABC transmembrane type-1" evidence="6">
    <location>
        <begin position="74"/>
        <end position="271"/>
    </location>
</feature>
<dbReference type="CDD" id="cd06261">
    <property type="entry name" value="TM_PBP2"/>
    <property type="match status" value="2"/>
</dbReference>
<feature type="transmembrane region" description="Helical" evidence="5">
    <location>
        <begin position="487"/>
        <end position="510"/>
    </location>
</feature>
<dbReference type="InterPro" id="IPR000515">
    <property type="entry name" value="MetI-like"/>
</dbReference>
<dbReference type="InterPro" id="IPR017664">
    <property type="entry name" value="AminoethylPonate_ABC_perm-1"/>
</dbReference>
<dbReference type="STRING" id="1123062.SAMN02745775_12127"/>
<dbReference type="GO" id="GO:0055085">
    <property type="term" value="P:transmembrane transport"/>
    <property type="evidence" value="ECO:0007669"/>
    <property type="project" value="InterPro"/>
</dbReference>
<feature type="transmembrane region" description="Helical" evidence="5">
    <location>
        <begin position="55"/>
        <end position="71"/>
    </location>
</feature>
<feature type="transmembrane region" description="Helical" evidence="5">
    <location>
        <begin position="250"/>
        <end position="270"/>
    </location>
</feature>
<dbReference type="Gene3D" id="1.10.3720.10">
    <property type="entry name" value="MetI-like"/>
    <property type="match status" value="2"/>
</dbReference>
<proteinExistence type="inferred from homology"/>
<accession>A0A1I4F4L3</accession>
<dbReference type="EMBL" id="FOSQ01000021">
    <property type="protein sequence ID" value="SFL11331.1"/>
    <property type="molecule type" value="Genomic_DNA"/>
</dbReference>
<evidence type="ECO:0000256" key="3">
    <source>
        <dbReference type="ARBA" id="ARBA00022989"/>
    </source>
</evidence>
<evidence type="ECO:0000313" key="8">
    <source>
        <dbReference type="Proteomes" id="UP000199473"/>
    </source>
</evidence>